<dbReference type="EMBL" id="JAWHQM010000011">
    <property type="protein sequence ID" value="KAK5629301.1"/>
    <property type="molecule type" value="Genomic_DNA"/>
</dbReference>
<keyword evidence="1" id="KW-0732">Signal</keyword>
<proteinExistence type="predicted"/>
<name>A0AAN7Z917_9PEZI</name>
<evidence type="ECO:0000256" key="1">
    <source>
        <dbReference type="SAM" id="SignalP"/>
    </source>
</evidence>
<evidence type="ECO:0000313" key="2">
    <source>
        <dbReference type="EMBL" id="KAK5629301.1"/>
    </source>
</evidence>
<feature type="chain" id="PRO_5042824627" evidence="1">
    <location>
        <begin position="26"/>
        <end position="63"/>
    </location>
</feature>
<feature type="signal peptide" evidence="1">
    <location>
        <begin position="1"/>
        <end position="25"/>
    </location>
</feature>
<gene>
    <name evidence="2" type="ORF">RRF57_005016</name>
</gene>
<sequence>MKIKRFLGILNAAVLQMSACQSVNGIHDRQAIVRERQDELLKWIARFLPEDDEMRKDVAEMVD</sequence>
<comment type="caution">
    <text evidence="2">The sequence shown here is derived from an EMBL/GenBank/DDBJ whole genome shotgun (WGS) entry which is preliminary data.</text>
</comment>
<accession>A0AAN7Z917</accession>
<protein>
    <submittedName>
        <fullName evidence="2">Uncharacterized protein</fullName>
    </submittedName>
</protein>
<evidence type="ECO:0000313" key="3">
    <source>
        <dbReference type="Proteomes" id="UP001305414"/>
    </source>
</evidence>
<dbReference type="Proteomes" id="UP001305414">
    <property type="component" value="Unassembled WGS sequence"/>
</dbReference>
<organism evidence="2 3">
    <name type="scientific">Xylaria bambusicola</name>
    <dbReference type="NCBI Taxonomy" id="326684"/>
    <lineage>
        <taxon>Eukaryota</taxon>
        <taxon>Fungi</taxon>
        <taxon>Dikarya</taxon>
        <taxon>Ascomycota</taxon>
        <taxon>Pezizomycotina</taxon>
        <taxon>Sordariomycetes</taxon>
        <taxon>Xylariomycetidae</taxon>
        <taxon>Xylariales</taxon>
        <taxon>Xylariaceae</taxon>
        <taxon>Xylaria</taxon>
    </lineage>
</organism>
<reference evidence="2 3" key="1">
    <citation type="submission" date="2023-10" db="EMBL/GenBank/DDBJ databases">
        <title>Draft genome sequence of Xylaria bambusicola isolate GMP-LS, the root and basal stem rot pathogen of sugarcane in Indonesia.</title>
        <authorList>
            <person name="Selvaraj P."/>
            <person name="Muralishankar V."/>
            <person name="Muruganantham S."/>
            <person name="Sp S."/>
            <person name="Haryani S."/>
            <person name="Lau K.J.X."/>
            <person name="Naqvi N.I."/>
        </authorList>
    </citation>
    <scope>NUCLEOTIDE SEQUENCE [LARGE SCALE GENOMIC DNA]</scope>
    <source>
        <strain evidence="2">GMP-LS</strain>
    </source>
</reference>
<dbReference type="AlphaFoldDB" id="A0AAN7Z917"/>
<keyword evidence="3" id="KW-1185">Reference proteome</keyword>